<name>A0ABR1NNB9_DIAER</name>
<evidence type="ECO:0000259" key="2">
    <source>
        <dbReference type="Pfam" id="PF20516"/>
    </source>
</evidence>
<dbReference type="Proteomes" id="UP001430848">
    <property type="component" value="Unassembled WGS sequence"/>
</dbReference>
<accession>A0ABR1NNB9</accession>
<organism evidence="3 4">
    <name type="scientific">Diaporthe eres</name>
    <name type="common">Phomopsis oblonga</name>
    <dbReference type="NCBI Taxonomy" id="83184"/>
    <lineage>
        <taxon>Eukaryota</taxon>
        <taxon>Fungi</taxon>
        <taxon>Dikarya</taxon>
        <taxon>Ascomycota</taxon>
        <taxon>Pezizomycotina</taxon>
        <taxon>Sordariomycetes</taxon>
        <taxon>Sordariomycetidae</taxon>
        <taxon>Diaporthales</taxon>
        <taxon>Diaporthaceae</taxon>
        <taxon>Diaporthe</taxon>
        <taxon>Diaporthe eres species complex</taxon>
    </lineage>
</organism>
<sequence>MAMWTGVEDHVSLSLSCDSQDAPTARQNLLIEAWLRDLILPAALAPPQPLPAERSGTKRKRPQHSPVLGEMDRNVRKMPPADSAIDIEMGETSAPKTPTSSPTKPKIAPGDGKGQDKTKRRQREDNAQAIHYIGVLRQVPPLPPPESRVVSRTPSEFTTTSTATASTASTQGRRRAKSPVKSLADLPYAETPVYAQSLTDVQELQDDTARELCIGLRQIASGRRVVPGCLRAHVDAQIERLTGLEEDELEDKHVATNGEDDYDALLAELSTLCGIVKQTKRALQPGSNFAEPHWNERIHSRVLEVALEPQATKEPHVAFFNVTVAKIATGCIPADVKGVDLEAKMVDYCIVLCDEEVQNAARHTISAHLHLQSQPSSQFASPRPVRSINQTEYTPLHLCPISVSIETKRSGGSEDQAQVQLSHWGYEDSPRLL</sequence>
<feature type="compositionally biased region" description="Basic and acidic residues" evidence="1">
    <location>
        <begin position="113"/>
        <end position="123"/>
    </location>
</feature>
<gene>
    <name evidence="3" type="ORF">SLS63_013495</name>
</gene>
<evidence type="ECO:0000256" key="1">
    <source>
        <dbReference type="SAM" id="MobiDB-lite"/>
    </source>
</evidence>
<dbReference type="InterPro" id="IPR046797">
    <property type="entry name" value="PDDEXK_12"/>
</dbReference>
<proteinExistence type="predicted"/>
<comment type="caution">
    <text evidence="3">The sequence shown here is derived from an EMBL/GenBank/DDBJ whole genome shotgun (WGS) entry which is preliminary data.</text>
</comment>
<feature type="region of interest" description="Disordered" evidence="1">
    <location>
        <begin position="46"/>
        <end position="123"/>
    </location>
</feature>
<feature type="region of interest" description="Disordered" evidence="1">
    <location>
        <begin position="138"/>
        <end position="180"/>
    </location>
</feature>
<evidence type="ECO:0000313" key="4">
    <source>
        <dbReference type="Proteomes" id="UP001430848"/>
    </source>
</evidence>
<protein>
    <recommendedName>
        <fullName evidence="2">PD-(D/E)XK nuclease-like domain-containing protein</fullName>
    </recommendedName>
</protein>
<evidence type="ECO:0000313" key="3">
    <source>
        <dbReference type="EMBL" id="KAK7708358.1"/>
    </source>
</evidence>
<reference evidence="3 4" key="1">
    <citation type="submission" date="2024-02" db="EMBL/GenBank/DDBJ databases">
        <title>De novo assembly and annotation of 12 fungi associated with fruit tree decline syndrome in Ontario, Canada.</title>
        <authorList>
            <person name="Sulman M."/>
            <person name="Ellouze W."/>
            <person name="Ilyukhin E."/>
        </authorList>
    </citation>
    <scope>NUCLEOTIDE SEQUENCE [LARGE SCALE GENOMIC DNA]</scope>
    <source>
        <strain evidence="3 4">M169</strain>
    </source>
</reference>
<feature type="domain" description="PD-(D/E)XK nuclease-like" evidence="2">
    <location>
        <begin position="247"/>
        <end position="424"/>
    </location>
</feature>
<keyword evidence="4" id="KW-1185">Reference proteome</keyword>
<dbReference type="EMBL" id="JAKNSF020000185">
    <property type="protein sequence ID" value="KAK7708358.1"/>
    <property type="molecule type" value="Genomic_DNA"/>
</dbReference>
<feature type="compositionally biased region" description="Low complexity" evidence="1">
    <location>
        <begin position="92"/>
        <end position="106"/>
    </location>
</feature>
<dbReference type="Pfam" id="PF20516">
    <property type="entry name" value="PDDEXK_12"/>
    <property type="match status" value="1"/>
</dbReference>
<feature type="compositionally biased region" description="Low complexity" evidence="1">
    <location>
        <begin position="158"/>
        <end position="170"/>
    </location>
</feature>